<feature type="non-terminal residue" evidence="3">
    <location>
        <position position="231"/>
    </location>
</feature>
<keyword evidence="4" id="KW-1185">Reference proteome</keyword>
<comment type="caution">
    <text evidence="3">The sequence shown here is derived from an EMBL/GenBank/DDBJ whole genome shotgun (WGS) entry which is preliminary data.</text>
</comment>
<dbReference type="Gene3D" id="1.10.287.850">
    <property type="entry name" value="HP0062-like domain"/>
    <property type="match status" value="1"/>
</dbReference>
<protein>
    <submittedName>
        <fullName evidence="3">PE family protein</fullName>
    </submittedName>
</protein>
<accession>A0A1W9Z7Q0</accession>
<dbReference type="Proteomes" id="UP000192284">
    <property type="component" value="Unassembled WGS sequence"/>
</dbReference>
<proteinExistence type="predicted"/>
<evidence type="ECO:0000259" key="2">
    <source>
        <dbReference type="Pfam" id="PF00934"/>
    </source>
</evidence>
<dbReference type="InterPro" id="IPR038332">
    <property type="entry name" value="PPE_sf"/>
</dbReference>
<dbReference type="OrthoDB" id="4735238at2"/>
<feature type="region of interest" description="Disordered" evidence="1">
    <location>
        <begin position="210"/>
        <end position="231"/>
    </location>
</feature>
<evidence type="ECO:0000313" key="3">
    <source>
        <dbReference type="EMBL" id="ORA08577.1"/>
    </source>
</evidence>
<dbReference type="RefSeq" id="WP_139802011.1">
    <property type="nucleotide sequence ID" value="NZ_MVHE01000131.1"/>
</dbReference>
<gene>
    <name evidence="3" type="ORF">BST12_28290</name>
</gene>
<dbReference type="InterPro" id="IPR048996">
    <property type="entry name" value="PGRS_rpt"/>
</dbReference>
<dbReference type="AlphaFoldDB" id="A0A1W9Z7Q0"/>
<organism evidence="3 4">
    <name type="scientific">Mycobacterium angelicum</name>
    <dbReference type="NCBI Taxonomy" id="470074"/>
    <lineage>
        <taxon>Bacteria</taxon>
        <taxon>Bacillati</taxon>
        <taxon>Actinomycetota</taxon>
        <taxon>Actinomycetes</taxon>
        <taxon>Mycobacteriales</taxon>
        <taxon>Mycobacteriaceae</taxon>
        <taxon>Mycobacterium</taxon>
    </lineage>
</organism>
<feature type="domain" description="PE" evidence="2">
    <location>
        <begin position="4"/>
        <end position="94"/>
    </location>
</feature>
<sequence>MSLVVVSPELMQATAAELARIGSTLNSGNAVAAGATTALAAAGADDVSAAIASLFSGYARDYQSLSLQAAQLHDRFVQVLGSGALWYASAEAANVSPLQEVERGVLSVINAPTQSLLGRPLIGNGADATAPGGNGGDGGLLFGNGGAGAPGLAGQPGGKGGNAGFFGNGGVGGVGGAGGGTGGAGGNAGFIGRGGAGGIGGTGTAGATGIAPGGPGADGLPGVNGGSGGVG</sequence>
<dbReference type="Pfam" id="PF21526">
    <property type="entry name" value="PGRS"/>
    <property type="match status" value="1"/>
</dbReference>
<reference evidence="3 4" key="1">
    <citation type="submission" date="2017-02" db="EMBL/GenBank/DDBJ databases">
        <title>The new phylogeny of genus Mycobacterium.</title>
        <authorList>
            <person name="Tortoli E."/>
            <person name="Trovato A."/>
            <person name="Cirillo D.M."/>
        </authorList>
    </citation>
    <scope>NUCLEOTIDE SEQUENCE [LARGE SCALE GENOMIC DNA]</scope>
    <source>
        <strain evidence="3 4">DSM 45057</strain>
    </source>
</reference>
<dbReference type="SUPFAM" id="SSF140459">
    <property type="entry name" value="PE/PPE dimer-like"/>
    <property type="match status" value="1"/>
</dbReference>
<dbReference type="EMBL" id="MVHE01000131">
    <property type="protein sequence ID" value="ORA08577.1"/>
    <property type="molecule type" value="Genomic_DNA"/>
</dbReference>
<evidence type="ECO:0000256" key="1">
    <source>
        <dbReference type="SAM" id="MobiDB-lite"/>
    </source>
</evidence>
<name>A0A1W9Z7Q0_MYCAN</name>
<dbReference type="InterPro" id="IPR000084">
    <property type="entry name" value="PE-PGRS_N"/>
</dbReference>
<dbReference type="Pfam" id="PF00934">
    <property type="entry name" value="PE"/>
    <property type="match status" value="1"/>
</dbReference>
<evidence type="ECO:0000313" key="4">
    <source>
        <dbReference type="Proteomes" id="UP000192284"/>
    </source>
</evidence>